<accession>A0A975YE88</accession>
<organism evidence="2">
    <name type="scientific">Gymnodinialimonas phycosphaerae</name>
    <dbReference type="NCBI Taxonomy" id="2841589"/>
    <lineage>
        <taxon>Bacteria</taxon>
        <taxon>Pseudomonadati</taxon>
        <taxon>Pseudomonadota</taxon>
        <taxon>Alphaproteobacteria</taxon>
        <taxon>Rhodobacterales</taxon>
        <taxon>Paracoccaceae</taxon>
        <taxon>Gymnodinialimonas</taxon>
    </lineage>
</organism>
<sequence length="522" mass="54785">MMRKHVQTSSAIGLSLIAATGVAAQENGVGSFTEPEVTMSTSLPGDVQISYSTGIRYDSIELDRAGAWNGPVAASNARAELQLLSAYVGATATFGSGTSLTLSYGRLFDLDGQNYGHTGQASTDFDDGEGNIIGLGIAAPLGDGFSVSADIRRFDLRATDFVHPRGNHDPCPTNTYDNCQFTQVFVTGDLLLNYTADLSSSAFYSLGAGVRLTNGYAQFEQWDDGGGADDTQNVSPQFSVDPILSAGLGYDLGGYEVSATAFLVGEDISLSIGVEMLNGASRSRADGTNGAFSVGTFVEYNQFAGDRILGYYAQENYEPSNIAEVSTAITSAGVFGQYSTAGTDIRIGLGSIVDGTGAFRGNSNGANSLREWEMSDASGYHINLAVSSDVMAYQGGMIRAAVEFDYTDITFGTLNRLSTSGGNWDDMLIQTLTAAAGASYHRDFASGVSGYAGLDYMISASNQIFRRLPDTGNNSNATPIWGDAYRVRLGGTYDFGNITASFEVSGNHIAGASAALGASMSF</sequence>
<keyword evidence="1" id="KW-0732">Signal</keyword>
<evidence type="ECO:0008006" key="3">
    <source>
        <dbReference type="Google" id="ProtNLM"/>
    </source>
</evidence>
<feature type="signal peptide" evidence="1">
    <location>
        <begin position="1"/>
        <end position="24"/>
    </location>
</feature>
<proteinExistence type="predicted"/>
<evidence type="ECO:0000313" key="2">
    <source>
        <dbReference type="EMBL" id="QXL86107.1"/>
    </source>
</evidence>
<protein>
    <recommendedName>
        <fullName evidence="3">Porin domain-containing protein</fullName>
    </recommendedName>
</protein>
<reference evidence="2" key="1">
    <citation type="submission" date="2021-07" db="EMBL/GenBank/DDBJ databases">
        <title>Karlodiniumbacter phycospheric gen. nov., sp. nov., a phycosphere bacterium isolated from karlodinium veneficum.</title>
        <authorList>
            <person name="Peng Y."/>
            <person name="Jiang L."/>
            <person name="Lee J."/>
        </authorList>
    </citation>
    <scope>NUCLEOTIDE SEQUENCE</scope>
    <source>
        <strain evidence="2">N5</strain>
    </source>
</reference>
<dbReference type="SUPFAM" id="SSF56935">
    <property type="entry name" value="Porins"/>
    <property type="match status" value="1"/>
</dbReference>
<feature type="chain" id="PRO_5037538555" description="Porin domain-containing protein" evidence="1">
    <location>
        <begin position="25"/>
        <end position="522"/>
    </location>
</feature>
<evidence type="ECO:0000256" key="1">
    <source>
        <dbReference type="SAM" id="SignalP"/>
    </source>
</evidence>
<dbReference type="AlphaFoldDB" id="A0A975YE88"/>
<dbReference type="EMBL" id="CP078073">
    <property type="protein sequence ID" value="QXL86107.1"/>
    <property type="molecule type" value="Genomic_DNA"/>
</dbReference>
<gene>
    <name evidence="2" type="ORF">KUL25_11445</name>
</gene>
<name>A0A975YE88_9RHOB</name>